<dbReference type="EMBL" id="JBEPCU010000914">
    <property type="protein sequence ID" value="MER6982008.1"/>
    <property type="molecule type" value="Genomic_DNA"/>
</dbReference>
<organism evidence="1 2">
    <name type="scientific">Streptomyces carpinensis</name>
    <dbReference type="NCBI Taxonomy" id="66369"/>
    <lineage>
        <taxon>Bacteria</taxon>
        <taxon>Bacillati</taxon>
        <taxon>Actinomycetota</taxon>
        <taxon>Actinomycetes</taxon>
        <taxon>Kitasatosporales</taxon>
        <taxon>Streptomycetaceae</taxon>
        <taxon>Streptomyces</taxon>
    </lineage>
</organism>
<gene>
    <name evidence="1" type="ORF">ABT317_34835</name>
</gene>
<accession>A0ABV1WDW3</accession>
<keyword evidence="2" id="KW-1185">Reference proteome</keyword>
<evidence type="ECO:0000313" key="2">
    <source>
        <dbReference type="Proteomes" id="UP001458415"/>
    </source>
</evidence>
<dbReference type="Proteomes" id="UP001458415">
    <property type="component" value="Unassembled WGS sequence"/>
</dbReference>
<dbReference type="RefSeq" id="WP_167414124.1">
    <property type="nucleotide sequence ID" value="NZ_MUBM01000301.1"/>
</dbReference>
<protein>
    <submittedName>
        <fullName evidence="1">Uncharacterized protein</fullName>
    </submittedName>
</protein>
<name>A0ABV1WDW3_9ACTN</name>
<comment type="caution">
    <text evidence="1">The sequence shown here is derived from an EMBL/GenBank/DDBJ whole genome shotgun (WGS) entry which is preliminary data.</text>
</comment>
<reference evidence="1 2" key="1">
    <citation type="submission" date="2024-06" db="EMBL/GenBank/DDBJ databases">
        <title>The Natural Products Discovery Center: Release of the First 8490 Sequenced Strains for Exploring Actinobacteria Biosynthetic Diversity.</title>
        <authorList>
            <person name="Kalkreuter E."/>
            <person name="Kautsar S.A."/>
            <person name="Yang D."/>
            <person name="Bader C.D."/>
            <person name="Teijaro C.N."/>
            <person name="Fluegel L."/>
            <person name="Davis C.M."/>
            <person name="Simpson J.R."/>
            <person name="Lauterbach L."/>
            <person name="Steele A.D."/>
            <person name="Gui C."/>
            <person name="Meng S."/>
            <person name="Li G."/>
            <person name="Viehrig K."/>
            <person name="Ye F."/>
            <person name="Su P."/>
            <person name="Kiefer A.F."/>
            <person name="Nichols A."/>
            <person name="Cepeda A.J."/>
            <person name="Yan W."/>
            <person name="Fan B."/>
            <person name="Jiang Y."/>
            <person name="Adhikari A."/>
            <person name="Zheng C.-J."/>
            <person name="Schuster L."/>
            <person name="Cowan T.M."/>
            <person name="Smanski M.J."/>
            <person name="Chevrette M.G."/>
            <person name="De Carvalho L.P.S."/>
            <person name="Shen B."/>
        </authorList>
    </citation>
    <scope>NUCLEOTIDE SEQUENCE [LARGE SCALE GENOMIC DNA]</scope>
    <source>
        <strain evidence="1 2">NPDC000634</strain>
    </source>
</reference>
<evidence type="ECO:0000313" key="1">
    <source>
        <dbReference type="EMBL" id="MER6982008.1"/>
    </source>
</evidence>
<proteinExistence type="predicted"/>
<sequence>MLADEHVSTEFAAFLHAKTEGVPLAVEESVRLMHDRADLIRRDGGRA</sequence>